<evidence type="ECO:0000256" key="7">
    <source>
        <dbReference type="ARBA" id="ARBA00023242"/>
    </source>
</evidence>
<dbReference type="InterPro" id="IPR049559">
    <property type="entry name" value="Rrp6p-like_exo"/>
</dbReference>
<keyword evidence="3" id="KW-0540">Nuclease</keyword>
<evidence type="ECO:0000256" key="2">
    <source>
        <dbReference type="ARBA" id="ARBA00022552"/>
    </source>
</evidence>
<dbReference type="PROSITE" id="PS50967">
    <property type="entry name" value="HRDC"/>
    <property type="match status" value="1"/>
</dbReference>
<dbReference type="InterPro" id="IPR012588">
    <property type="entry name" value="Exosome-assoc_fac_Rrp6_N"/>
</dbReference>
<dbReference type="AlphaFoldDB" id="T1EFN0"/>
<dbReference type="GO" id="GO:0000175">
    <property type="term" value="F:3'-5'-RNA exonuclease activity"/>
    <property type="evidence" value="ECO:0000318"/>
    <property type="project" value="GO_Central"/>
</dbReference>
<dbReference type="InterPro" id="IPR036397">
    <property type="entry name" value="RNaseH_sf"/>
</dbReference>
<evidence type="ECO:0000256" key="4">
    <source>
        <dbReference type="ARBA" id="ARBA00022801"/>
    </source>
</evidence>
<dbReference type="GO" id="GO:0071039">
    <property type="term" value="P:nuclear polyadenylation-dependent CUT catabolic process"/>
    <property type="evidence" value="ECO:0000318"/>
    <property type="project" value="GO_Central"/>
</dbReference>
<dbReference type="InterPro" id="IPR044876">
    <property type="entry name" value="HRDC_dom_sf"/>
</dbReference>
<organism evidence="13 14">
    <name type="scientific">Helobdella robusta</name>
    <name type="common">Californian leech</name>
    <dbReference type="NCBI Taxonomy" id="6412"/>
    <lineage>
        <taxon>Eukaryota</taxon>
        <taxon>Metazoa</taxon>
        <taxon>Spiralia</taxon>
        <taxon>Lophotrochozoa</taxon>
        <taxon>Annelida</taxon>
        <taxon>Clitellata</taxon>
        <taxon>Hirudinea</taxon>
        <taxon>Rhynchobdellida</taxon>
        <taxon>Glossiphoniidae</taxon>
        <taxon>Helobdella</taxon>
    </lineage>
</organism>
<dbReference type="SMART" id="SM00474">
    <property type="entry name" value="35EXOc"/>
    <property type="match status" value="1"/>
</dbReference>
<dbReference type="SMART" id="SM00341">
    <property type="entry name" value="HRDC"/>
    <property type="match status" value="1"/>
</dbReference>
<evidence type="ECO:0000256" key="6">
    <source>
        <dbReference type="ARBA" id="ARBA00022839"/>
    </source>
</evidence>
<dbReference type="Pfam" id="PF01612">
    <property type="entry name" value="DNA_pol_A_exo1"/>
    <property type="match status" value="1"/>
</dbReference>
<keyword evidence="5" id="KW-0271">Exosome</keyword>
<dbReference type="InterPro" id="IPR010997">
    <property type="entry name" value="HRDC-like_sf"/>
</dbReference>
<evidence type="ECO:0000313" key="14">
    <source>
        <dbReference type="Proteomes" id="UP000015101"/>
    </source>
</evidence>
<dbReference type="InterPro" id="IPR045092">
    <property type="entry name" value="Rrp6-like"/>
</dbReference>
<dbReference type="PANTHER" id="PTHR12124">
    <property type="entry name" value="POLYMYOSITIS/SCLERODERMA AUTOANTIGEN-RELATED"/>
    <property type="match status" value="1"/>
</dbReference>
<comment type="similarity">
    <text evidence="8">Belongs to the exosome component 10/RRP6 family.</text>
</comment>
<dbReference type="InterPro" id="IPR012337">
    <property type="entry name" value="RNaseH-like_sf"/>
</dbReference>
<reference evidence="12 14" key="2">
    <citation type="journal article" date="2013" name="Nature">
        <title>Insights into bilaterian evolution from three spiralian genomes.</title>
        <authorList>
            <person name="Simakov O."/>
            <person name="Marletaz F."/>
            <person name="Cho S.J."/>
            <person name="Edsinger-Gonzales E."/>
            <person name="Havlak P."/>
            <person name="Hellsten U."/>
            <person name="Kuo D.H."/>
            <person name="Larsson T."/>
            <person name="Lv J."/>
            <person name="Arendt D."/>
            <person name="Savage R."/>
            <person name="Osoegawa K."/>
            <person name="de Jong P."/>
            <person name="Grimwood J."/>
            <person name="Chapman J.A."/>
            <person name="Shapiro H."/>
            <person name="Aerts A."/>
            <person name="Otillar R.P."/>
            <person name="Terry A.Y."/>
            <person name="Boore J.L."/>
            <person name="Grigoriev I.V."/>
            <person name="Lindberg D.R."/>
            <person name="Seaver E.C."/>
            <person name="Weisblat D.A."/>
            <person name="Putnam N.H."/>
            <person name="Rokhsar D.S."/>
        </authorList>
    </citation>
    <scope>NUCLEOTIDE SEQUENCE</scope>
</reference>
<dbReference type="CDD" id="cd06147">
    <property type="entry name" value="Rrp6p_like_exo"/>
    <property type="match status" value="1"/>
</dbReference>
<dbReference type="EnsemblMetazoa" id="HelroT112893">
    <property type="protein sequence ID" value="HelroP112893"/>
    <property type="gene ID" value="HelroG112893"/>
</dbReference>
<dbReference type="GO" id="GO:0000467">
    <property type="term" value="P:exonucleolytic trimming to generate mature 3'-end of 5.8S rRNA from tricistronic rRNA transcript (SSU-rRNA, 5.8S rRNA, LSU-rRNA)"/>
    <property type="evidence" value="ECO:0000318"/>
    <property type="project" value="GO_Central"/>
</dbReference>
<feature type="domain" description="HRDC" evidence="11">
    <location>
        <begin position="484"/>
        <end position="564"/>
    </location>
</feature>
<evidence type="ECO:0000313" key="13">
    <source>
        <dbReference type="EnsemblMetazoa" id="HelroP112893"/>
    </source>
</evidence>
<dbReference type="EMBL" id="AMQM01005157">
    <property type="status" value="NOT_ANNOTATED_CDS"/>
    <property type="molecule type" value="Genomic_DNA"/>
</dbReference>
<dbReference type="GO" id="GO:0071040">
    <property type="term" value="P:nuclear polyadenylation-dependent antisense transcript catabolic process"/>
    <property type="evidence" value="ECO:0000318"/>
    <property type="project" value="GO_Central"/>
</dbReference>
<name>T1EFN0_HELRO</name>
<dbReference type="GO" id="GO:0000176">
    <property type="term" value="C:nuclear exosome (RNase complex)"/>
    <property type="evidence" value="ECO:0000318"/>
    <property type="project" value="GO_Central"/>
</dbReference>
<dbReference type="SUPFAM" id="SSF53098">
    <property type="entry name" value="Ribonuclease H-like"/>
    <property type="match status" value="1"/>
</dbReference>
<dbReference type="STRING" id="6412.T1EFN0"/>
<dbReference type="OrthoDB" id="2250022at2759"/>
<dbReference type="Pfam" id="PF00570">
    <property type="entry name" value="HRDC"/>
    <property type="match status" value="1"/>
</dbReference>
<sequence length="570" mass="65141">MMDTNDAVLSVEDFSQTVFKAVTESRKHVDSLPVSGSDFECWTSYDEFTHLTNHHGKRILNLIQLILSKHNLKTDISSELLDVEERYDLLTDACDQLMDRIGTNLDDASNPKKAASLIVSSRLSNLCLTSSVPTPSSSSSSSSMLMSSSPVAEKPHNASFNKTSVSNYTLMTSKVVTRSQDKFKDKIDNSNSPFLPKITEKPNAMIPLGESLKLEASTEDIDDLNLEYPHPYQYELDLFRPAQQLLEKVITQVPKGVETTPFTYVDTEEKFDELIEKLKSVTEIAVDLEHHSFRSFQGFTCLMQLSTRDEDIIVDTLALRHCIHKINCVFTNPNIIKVLHGADMDVVWLQKDFGVYLVGMFDTGQASRILGLPYFSFAYALQHYCNVKADKQYQLADWRIRPLPAELIKYAREDTHYLLYMYDCMRNDLLHKSNYTDVLLTSAFANSNNLCKKKYQKPRTTETSHRDMYMALKARSSSTKHHLNDRQMEALKQLFAWRDKIARLEDESTGFILPNQMMFQLAEHLPREPEGILACCKPLPTFVKKELADIHRILRNVLELPDSYFVSPIL</sequence>
<dbReference type="Proteomes" id="UP000015101">
    <property type="component" value="Unassembled WGS sequence"/>
</dbReference>
<evidence type="ECO:0000256" key="9">
    <source>
        <dbReference type="ARBA" id="ARBA00070365"/>
    </source>
</evidence>
<dbReference type="GO" id="GO:0000166">
    <property type="term" value="F:nucleotide binding"/>
    <property type="evidence" value="ECO:0007669"/>
    <property type="project" value="InterPro"/>
</dbReference>
<keyword evidence="7" id="KW-0539">Nucleus</keyword>
<dbReference type="GO" id="GO:0071037">
    <property type="term" value="P:nuclear polyadenylation-dependent snRNA catabolic process"/>
    <property type="evidence" value="ECO:0000318"/>
    <property type="project" value="GO_Central"/>
</dbReference>
<protein>
    <recommendedName>
        <fullName evidence="9">Exosome complex component 10 homolog</fullName>
    </recommendedName>
</protein>
<proteinExistence type="inferred from homology"/>
<dbReference type="FunFam" id="3.30.420.10:FF:000059">
    <property type="entry name" value="Exosome complex exonuclease Rrp6"/>
    <property type="match status" value="1"/>
</dbReference>
<dbReference type="GO" id="GO:0003727">
    <property type="term" value="F:single-stranded RNA binding"/>
    <property type="evidence" value="ECO:0000318"/>
    <property type="project" value="GO_Central"/>
</dbReference>
<dbReference type="FunFam" id="1.10.150.80:FF:000001">
    <property type="entry name" value="Putative exosome component 10"/>
    <property type="match status" value="1"/>
</dbReference>
<dbReference type="FunCoup" id="T1EFN0">
    <property type="interactions" value="1846"/>
</dbReference>
<dbReference type="Gene3D" id="3.30.420.10">
    <property type="entry name" value="Ribonuclease H-like superfamily/Ribonuclease H"/>
    <property type="match status" value="1"/>
</dbReference>
<feature type="region of interest" description="Disordered" evidence="10">
    <location>
        <begin position="130"/>
        <end position="158"/>
    </location>
</feature>
<keyword evidence="4" id="KW-0378">Hydrolase</keyword>
<accession>T1EFN0</accession>
<evidence type="ECO:0000256" key="1">
    <source>
        <dbReference type="ARBA" id="ARBA00004123"/>
    </source>
</evidence>
<dbReference type="CTD" id="20195382"/>
<evidence type="ECO:0000259" key="11">
    <source>
        <dbReference type="PROSITE" id="PS50967"/>
    </source>
</evidence>
<dbReference type="SUPFAM" id="SSF47819">
    <property type="entry name" value="HRDC-like"/>
    <property type="match status" value="1"/>
</dbReference>
<dbReference type="InterPro" id="IPR002562">
    <property type="entry name" value="3'-5'_exonuclease_dom"/>
</dbReference>
<dbReference type="GO" id="GO:0071044">
    <property type="term" value="P:histone mRNA catabolic process"/>
    <property type="evidence" value="ECO:0000318"/>
    <property type="project" value="GO_Central"/>
</dbReference>
<dbReference type="GO" id="GO:0005730">
    <property type="term" value="C:nucleolus"/>
    <property type="evidence" value="ECO:0000318"/>
    <property type="project" value="GO_Central"/>
</dbReference>
<evidence type="ECO:0000313" key="12">
    <source>
        <dbReference type="EMBL" id="ESO01119.1"/>
    </source>
</evidence>
<dbReference type="GeneID" id="20195382"/>
<dbReference type="eggNOG" id="KOG2206">
    <property type="taxonomic scope" value="Eukaryota"/>
</dbReference>
<dbReference type="KEGG" id="hro:HELRODRAFT_112893"/>
<dbReference type="GO" id="GO:0071051">
    <property type="term" value="P:poly(A)-dependent snoRNA 3'-end processing"/>
    <property type="evidence" value="ECO:0000318"/>
    <property type="project" value="GO_Central"/>
</dbReference>
<dbReference type="InterPro" id="IPR002121">
    <property type="entry name" value="HRDC_dom"/>
</dbReference>
<dbReference type="GO" id="GO:0071035">
    <property type="term" value="P:nuclear polyadenylation-dependent rRNA catabolic process"/>
    <property type="evidence" value="ECO:0000318"/>
    <property type="project" value="GO_Central"/>
</dbReference>
<reference evidence="13" key="3">
    <citation type="submission" date="2015-06" db="UniProtKB">
        <authorList>
            <consortium name="EnsemblMetazoa"/>
        </authorList>
    </citation>
    <scope>IDENTIFICATION</scope>
</reference>
<dbReference type="Gene3D" id="1.10.150.80">
    <property type="entry name" value="HRDC domain"/>
    <property type="match status" value="1"/>
</dbReference>
<dbReference type="Pfam" id="PF08066">
    <property type="entry name" value="PMC2NT"/>
    <property type="match status" value="1"/>
</dbReference>
<keyword evidence="2" id="KW-0698">rRNA processing</keyword>
<reference evidence="14" key="1">
    <citation type="submission" date="2012-12" db="EMBL/GenBank/DDBJ databases">
        <authorList>
            <person name="Hellsten U."/>
            <person name="Grimwood J."/>
            <person name="Chapman J.A."/>
            <person name="Shapiro H."/>
            <person name="Aerts A."/>
            <person name="Otillar R.P."/>
            <person name="Terry A.Y."/>
            <person name="Boore J.L."/>
            <person name="Simakov O."/>
            <person name="Marletaz F."/>
            <person name="Cho S.-J."/>
            <person name="Edsinger-Gonzales E."/>
            <person name="Havlak P."/>
            <person name="Kuo D.-H."/>
            <person name="Larsson T."/>
            <person name="Lv J."/>
            <person name="Arendt D."/>
            <person name="Savage R."/>
            <person name="Osoegawa K."/>
            <person name="de Jong P."/>
            <person name="Lindberg D.R."/>
            <person name="Seaver E.C."/>
            <person name="Weisblat D.A."/>
            <person name="Putnam N.H."/>
            <person name="Grigoriev I.V."/>
            <person name="Rokhsar D.S."/>
        </authorList>
    </citation>
    <scope>NUCLEOTIDE SEQUENCE</scope>
</reference>
<evidence type="ECO:0000256" key="3">
    <source>
        <dbReference type="ARBA" id="ARBA00022722"/>
    </source>
</evidence>
<dbReference type="RefSeq" id="XP_009020831.1">
    <property type="nucleotide sequence ID" value="XM_009022583.1"/>
</dbReference>
<evidence type="ECO:0000256" key="10">
    <source>
        <dbReference type="SAM" id="MobiDB-lite"/>
    </source>
</evidence>
<dbReference type="HOGENOM" id="CLU_010129_4_3_1"/>
<keyword evidence="14" id="KW-1185">Reference proteome</keyword>
<evidence type="ECO:0000256" key="5">
    <source>
        <dbReference type="ARBA" id="ARBA00022835"/>
    </source>
</evidence>
<dbReference type="GO" id="GO:0071036">
    <property type="term" value="P:nuclear polyadenylation-dependent snoRNA catabolic process"/>
    <property type="evidence" value="ECO:0000318"/>
    <property type="project" value="GO_Central"/>
</dbReference>
<feature type="compositionally biased region" description="Low complexity" evidence="10">
    <location>
        <begin position="130"/>
        <end position="151"/>
    </location>
</feature>
<dbReference type="OMA" id="AVDHFCQ"/>
<evidence type="ECO:0000256" key="8">
    <source>
        <dbReference type="ARBA" id="ARBA00043957"/>
    </source>
</evidence>
<dbReference type="InParanoid" id="T1EFN0"/>
<comment type="subcellular location">
    <subcellularLocation>
        <location evidence="1">Nucleus</location>
    </subcellularLocation>
</comment>
<dbReference type="EMBL" id="KB096830">
    <property type="protein sequence ID" value="ESO01119.1"/>
    <property type="molecule type" value="Genomic_DNA"/>
</dbReference>
<gene>
    <name evidence="13" type="primary">20195382</name>
    <name evidence="12" type="ORF">HELRODRAFT_112893</name>
</gene>
<keyword evidence="6" id="KW-0269">Exonuclease</keyword>
<dbReference type="GO" id="GO:0071038">
    <property type="term" value="P:TRAMP-dependent tRNA surveillance pathway"/>
    <property type="evidence" value="ECO:0000318"/>
    <property type="project" value="GO_Central"/>
</dbReference>
<dbReference type="PANTHER" id="PTHR12124:SF47">
    <property type="entry name" value="EXOSOME COMPONENT 10"/>
    <property type="match status" value="1"/>
</dbReference>